<dbReference type="Proteomes" id="UP000075886">
    <property type="component" value="Unassembled WGS sequence"/>
</dbReference>
<dbReference type="EnsemblMetazoa" id="AFAF000906-RA">
    <property type="protein sequence ID" value="AFAF000906-PA"/>
    <property type="gene ID" value="AFAF000906"/>
</dbReference>
<dbReference type="AlphaFoldDB" id="A0A182Q104"/>
<name>A0A182Q104_9DIPT</name>
<evidence type="ECO:0000313" key="2">
    <source>
        <dbReference type="Proteomes" id="UP000075886"/>
    </source>
</evidence>
<dbReference type="PROSITE" id="PS51257">
    <property type="entry name" value="PROKAR_LIPOPROTEIN"/>
    <property type="match status" value="1"/>
</dbReference>
<proteinExistence type="predicted"/>
<protein>
    <submittedName>
        <fullName evidence="1">Uncharacterized protein</fullName>
    </submittedName>
</protein>
<organism evidence="1 2">
    <name type="scientific">Anopheles farauti</name>
    <dbReference type="NCBI Taxonomy" id="69004"/>
    <lineage>
        <taxon>Eukaryota</taxon>
        <taxon>Metazoa</taxon>
        <taxon>Ecdysozoa</taxon>
        <taxon>Arthropoda</taxon>
        <taxon>Hexapoda</taxon>
        <taxon>Insecta</taxon>
        <taxon>Pterygota</taxon>
        <taxon>Neoptera</taxon>
        <taxon>Endopterygota</taxon>
        <taxon>Diptera</taxon>
        <taxon>Nematocera</taxon>
        <taxon>Culicoidea</taxon>
        <taxon>Culicidae</taxon>
        <taxon>Anophelinae</taxon>
        <taxon>Anopheles</taxon>
    </lineage>
</organism>
<keyword evidence="2" id="KW-1185">Reference proteome</keyword>
<reference evidence="2" key="1">
    <citation type="submission" date="2014-01" db="EMBL/GenBank/DDBJ databases">
        <title>The Genome Sequence of Anopheles farauti FAR1 (V2).</title>
        <authorList>
            <consortium name="The Broad Institute Genomics Platform"/>
            <person name="Neafsey D.E."/>
            <person name="Besansky N."/>
            <person name="Howell P."/>
            <person name="Walton C."/>
            <person name="Young S.K."/>
            <person name="Zeng Q."/>
            <person name="Gargeya S."/>
            <person name="Fitzgerald M."/>
            <person name="Haas B."/>
            <person name="Abouelleil A."/>
            <person name="Allen A.W."/>
            <person name="Alvarado L."/>
            <person name="Arachchi H.M."/>
            <person name="Berlin A.M."/>
            <person name="Chapman S.B."/>
            <person name="Gainer-Dewar J."/>
            <person name="Goldberg J."/>
            <person name="Griggs A."/>
            <person name="Gujja S."/>
            <person name="Hansen M."/>
            <person name="Howarth C."/>
            <person name="Imamovic A."/>
            <person name="Ireland A."/>
            <person name="Larimer J."/>
            <person name="McCowan C."/>
            <person name="Murphy C."/>
            <person name="Pearson M."/>
            <person name="Poon T.W."/>
            <person name="Priest M."/>
            <person name="Roberts A."/>
            <person name="Saif S."/>
            <person name="Shea T."/>
            <person name="Sisk P."/>
            <person name="Sykes S."/>
            <person name="Wortman J."/>
            <person name="Nusbaum C."/>
            <person name="Birren B."/>
        </authorList>
    </citation>
    <scope>NUCLEOTIDE SEQUENCE [LARGE SCALE GENOMIC DNA]</scope>
    <source>
        <strain evidence="2">FAR1</strain>
    </source>
</reference>
<evidence type="ECO:0000313" key="1">
    <source>
        <dbReference type="EnsemblMetazoa" id="AFAF000906-PA"/>
    </source>
</evidence>
<dbReference type="EMBL" id="AXCN02001039">
    <property type="status" value="NOT_ANNOTATED_CDS"/>
    <property type="molecule type" value="Genomic_DNA"/>
</dbReference>
<reference evidence="1" key="2">
    <citation type="submission" date="2020-05" db="UniProtKB">
        <authorList>
            <consortium name="EnsemblMetazoa"/>
        </authorList>
    </citation>
    <scope>IDENTIFICATION</scope>
    <source>
        <strain evidence="1">FAR1</strain>
    </source>
</reference>
<sequence length="511" mass="56381">MQSVAERFAYSVEMQSLLYWLVAIVLLGCPKVRADFGIAPTISGASIVQQYTQRVLDETNGIVSAYGDITLDGPVPEFNEAAVALKAVLEQVVIFVQPIAQSLGVLARNSVGPVETLFGDVDTKIGAMLTFISGQAQTLLATVEAKVSVYVKSELSDLLTAIRTTITELRSALSTLRTAVISARTNRATNSNVQTYVKPSQVLLVQTKTLQLYSDLPQGEFTAIESARTINQANIFVQIGLSVSSGTTLSEFWEGEMLKDYQRLADFLGKLKLLVDTEIPLVNQRIALFAQTFGALTTPIGAQYTEIGTVFGKITSGTDGNVLNAYKTIVSSAMAFIQELLRDFFPPIEPSIMLLAKVLIQRGPNGDYCFETYFPKIEQYLLSGEMTVLTCLSTELDREKALVEALLEVIYQLHFFLEDTNAYLQTCYRLSKFDTPLANECLQEHTQFNELIPCTAIKEYATMLQLLCKGVDSLRYRLWACLSRDTIQFPLQAQDIFASIEQCRQSGAAQG</sequence>
<dbReference type="VEuPathDB" id="VectorBase:AFAF000906"/>
<accession>A0A182Q104</accession>